<gene>
    <name evidence="1" type="ORF">POVWA1_068980</name>
    <name evidence="2" type="ORF">POVWA2_092990</name>
</gene>
<sequence length="350" mass="40298">MASKVTEETFLMNFDLYVKYKIFSEIYDYPNYGDSICDIYLGENPESVDNVHSICRKIDNILKNNISSVSSDTSDTGNKYCEYLSYFIYDKIKNLSTNISLAQFYTTLSYAKGIYFLSNDKCNIINFYNNKEYFDKMKELYFRNEILQDIKNKYDNIFIDKKEFCKKYITESADLYNEIVKDNFCKYDEYYKNILTNFLNNFEETKNFLKGKKIEISDVKELSTIPTCESGEKGDTLAEALVSSSHGQQQSVDIPGKLTPEAAPSSISDTGKNSIAGIVSGIFIGTCSLLFIIYKFNPLGSSLPNKIWKTKEKFNIEDKSDEFLLEASDNESMDLYNSMYNIQYHSSQNA</sequence>
<proteinExistence type="predicted"/>
<dbReference type="EMBL" id="FLRD01000639">
    <property type="protein sequence ID" value="SBT55301.1"/>
    <property type="molecule type" value="Genomic_DNA"/>
</dbReference>
<dbReference type="InterPro" id="IPR008780">
    <property type="entry name" value="Plasmodium_Vir"/>
</dbReference>
<reference evidence="1" key="2">
    <citation type="submission" date="2016-05" db="EMBL/GenBank/DDBJ databases">
        <authorList>
            <person name="Lavstsen T."/>
            <person name="Jespersen J.S."/>
        </authorList>
    </citation>
    <scope>NUCLEOTIDE SEQUENCE [LARGE SCALE GENOMIC DNA]</scope>
</reference>
<evidence type="ECO:0000313" key="2">
    <source>
        <dbReference type="EMBL" id="SBT59195.1"/>
    </source>
</evidence>
<dbReference type="EMBL" id="FLRE01002991">
    <property type="protein sequence ID" value="SBT59195.1"/>
    <property type="molecule type" value="Genomic_DNA"/>
</dbReference>
<dbReference type="Proteomes" id="UP000078555">
    <property type="component" value="Unassembled WGS sequence"/>
</dbReference>
<evidence type="ECO:0000313" key="1">
    <source>
        <dbReference type="EMBL" id="SBT55301.1"/>
    </source>
</evidence>
<dbReference type="AlphaFoldDB" id="A0A1A9AFI6"/>
<dbReference type="Proteomes" id="UP000078550">
    <property type="component" value="Unassembled WGS sequence"/>
</dbReference>
<name>A0A1A9AFI6_PLAOA</name>
<dbReference type="Pfam" id="PF05795">
    <property type="entry name" value="Plasmodium_Vir"/>
    <property type="match status" value="1"/>
</dbReference>
<evidence type="ECO:0000313" key="3">
    <source>
        <dbReference type="Proteomes" id="UP000078550"/>
    </source>
</evidence>
<evidence type="ECO:0000313" key="4">
    <source>
        <dbReference type="Proteomes" id="UP000078555"/>
    </source>
</evidence>
<reference evidence="3 4" key="1">
    <citation type="submission" date="2016-05" db="EMBL/GenBank/DDBJ databases">
        <authorList>
            <person name="Naeem Raeece"/>
        </authorList>
    </citation>
    <scope>NUCLEOTIDE SEQUENCE [LARGE SCALE GENOMIC DNA]</scope>
</reference>
<protein>
    <submittedName>
        <fullName evidence="1">PIR Superfamily Protein</fullName>
    </submittedName>
</protein>
<organism evidence="1 4">
    <name type="scientific">Plasmodium ovale wallikeri</name>
    <dbReference type="NCBI Taxonomy" id="864142"/>
    <lineage>
        <taxon>Eukaryota</taxon>
        <taxon>Sar</taxon>
        <taxon>Alveolata</taxon>
        <taxon>Apicomplexa</taxon>
        <taxon>Aconoidasida</taxon>
        <taxon>Haemosporida</taxon>
        <taxon>Plasmodiidae</taxon>
        <taxon>Plasmodium</taxon>
        <taxon>Plasmodium (Plasmodium)</taxon>
    </lineage>
</organism>
<accession>A0A1A9AFI6</accession>
<keyword evidence="4" id="KW-1185">Reference proteome</keyword>